<dbReference type="PANTHER" id="PTHR43046:SF2">
    <property type="entry name" value="8-OXO-DGTP DIPHOSPHATASE-RELATED"/>
    <property type="match status" value="1"/>
</dbReference>
<evidence type="ECO:0000313" key="5">
    <source>
        <dbReference type="EMBL" id="MCX8996674.1"/>
    </source>
</evidence>
<feature type="domain" description="Nudix hydrolase" evidence="4">
    <location>
        <begin position="6"/>
        <end position="136"/>
    </location>
</feature>
<proteinExistence type="inferred from homology"/>
<comment type="similarity">
    <text evidence="3">Belongs to the Nudix hydrolase family.</text>
</comment>
<dbReference type="Proteomes" id="UP001208771">
    <property type="component" value="Unassembled WGS sequence"/>
</dbReference>
<dbReference type="SUPFAM" id="SSF55811">
    <property type="entry name" value="Nudix"/>
    <property type="match status" value="1"/>
</dbReference>
<dbReference type="RefSeq" id="WP_306410458.1">
    <property type="nucleotide sequence ID" value="NZ_JANFPI010000002.1"/>
</dbReference>
<dbReference type="InterPro" id="IPR000086">
    <property type="entry name" value="NUDIX_hydrolase_dom"/>
</dbReference>
<dbReference type="GO" id="GO:0016787">
    <property type="term" value="F:hydrolase activity"/>
    <property type="evidence" value="ECO:0007669"/>
    <property type="project" value="UniProtKB-KW"/>
</dbReference>
<dbReference type="PROSITE" id="PS00893">
    <property type="entry name" value="NUDIX_BOX"/>
    <property type="match status" value="1"/>
</dbReference>
<dbReference type="InterPro" id="IPR015797">
    <property type="entry name" value="NUDIX_hydrolase-like_dom_sf"/>
</dbReference>
<dbReference type="AlphaFoldDB" id="A0AAE3MYZ8"/>
<evidence type="ECO:0000256" key="1">
    <source>
        <dbReference type="ARBA" id="ARBA00001946"/>
    </source>
</evidence>
<comment type="cofactor">
    <cofactor evidence="1">
        <name>Mg(2+)</name>
        <dbReference type="ChEBI" id="CHEBI:18420"/>
    </cofactor>
</comment>
<dbReference type="PROSITE" id="PS51462">
    <property type="entry name" value="NUDIX"/>
    <property type="match status" value="1"/>
</dbReference>
<gene>
    <name evidence="5" type="ORF">NOF55_06110</name>
</gene>
<evidence type="ECO:0000256" key="2">
    <source>
        <dbReference type="ARBA" id="ARBA00022801"/>
    </source>
</evidence>
<keyword evidence="6" id="KW-1185">Reference proteome</keyword>
<reference evidence="5" key="1">
    <citation type="submission" date="2022-07" db="EMBL/GenBank/DDBJ databases">
        <title>Ectorhizobium quercum gen.nov., sp. nov.</title>
        <authorList>
            <person name="Ma T."/>
            <person name="Li Y."/>
        </authorList>
    </citation>
    <scope>NUCLEOTIDE SEQUENCE</scope>
    <source>
        <strain evidence="5">BDR2-2</strain>
    </source>
</reference>
<dbReference type="InterPro" id="IPR020084">
    <property type="entry name" value="NUDIX_hydrolase_CS"/>
</dbReference>
<sequence length="141" mass="15639">MQAGPVITIAAAAFLDRDGRTLLVRKRGSPFFMQPGGKIDAGETPREALVRELREELDLEVDAGDFAYAGLFSEEAANEPDTMVKAHVFVSFRPVEARALAEIEEARWFPLQGEPDAAFARLTENHILPLARRALAEGRYR</sequence>
<dbReference type="InterPro" id="IPR020476">
    <property type="entry name" value="Nudix_hydrolase"/>
</dbReference>
<accession>A0AAE3MYZ8</accession>
<organism evidence="5 6">
    <name type="scientific">Ectorhizobium quercum</name>
    <dbReference type="NCBI Taxonomy" id="2965071"/>
    <lineage>
        <taxon>Bacteria</taxon>
        <taxon>Pseudomonadati</taxon>
        <taxon>Pseudomonadota</taxon>
        <taxon>Alphaproteobacteria</taxon>
        <taxon>Hyphomicrobiales</taxon>
        <taxon>Rhizobiaceae</taxon>
        <taxon>Ectorhizobium</taxon>
    </lineage>
</organism>
<keyword evidence="2 3" id="KW-0378">Hydrolase</keyword>
<dbReference type="PRINTS" id="PR00502">
    <property type="entry name" value="NUDIXFAMILY"/>
</dbReference>
<evidence type="ECO:0000256" key="3">
    <source>
        <dbReference type="RuleBase" id="RU003476"/>
    </source>
</evidence>
<dbReference type="CDD" id="cd04690">
    <property type="entry name" value="NUDIX_Hydrolase"/>
    <property type="match status" value="1"/>
</dbReference>
<comment type="caution">
    <text evidence="5">The sequence shown here is derived from an EMBL/GenBank/DDBJ whole genome shotgun (WGS) entry which is preliminary data.</text>
</comment>
<name>A0AAE3MYZ8_9HYPH</name>
<dbReference type="Pfam" id="PF00293">
    <property type="entry name" value="NUDIX"/>
    <property type="match status" value="1"/>
</dbReference>
<dbReference type="PANTHER" id="PTHR43046">
    <property type="entry name" value="GDP-MANNOSE MANNOSYL HYDROLASE"/>
    <property type="match status" value="1"/>
</dbReference>
<dbReference type="EMBL" id="JANFPI010000002">
    <property type="protein sequence ID" value="MCX8996674.1"/>
    <property type="molecule type" value="Genomic_DNA"/>
</dbReference>
<dbReference type="Gene3D" id="3.90.79.10">
    <property type="entry name" value="Nucleoside Triphosphate Pyrophosphohydrolase"/>
    <property type="match status" value="1"/>
</dbReference>
<evidence type="ECO:0000313" key="6">
    <source>
        <dbReference type="Proteomes" id="UP001208771"/>
    </source>
</evidence>
<evidence type="ECO:0000259" key="4">
    <source>
        <dbReference type="PROSITE" id="PS51462"/>
    </source>
</evidence>
<protein>
    <submittedName>
        <fullName evidence="5">NUDIX domain-containing protein</fullName>
    </submittedName>
</protein>